<dbReference type="GO" id="GO:0004519">
    <property type="term" value="F:endonuclease activity"/>
    <property type="evidence" value="ECO:0007669"/>
    <property type="project" value="UniProtKB-KW"/>
</dbReference>
<evidence type="ECO:0000313" key="1">
    <source>
        <dbReference type="EMBL" id="DAD77147.1"/>
    </source>
</evidence>
<organism evidence="1">
    <name type="scientific">Siphoviridae sp. ctMYd37</name>
    <dbReference type="NCBI Taxonomy" id="2826260"/>
    <lineage>
        <taxon>Viruses</taxon>
        <taxon>Duplodnaviria</taxon>
        <taxon>Heunggongvirae</taxon>
        <taxon>Uroviricota</taxon>
        <taxon>Caudoviricetes</taxon>
    </lineage>
</organism>
<protein>
    <submittedName>
        <fullName evidence="1">Homing endonuclease</fullName>
    </submittedName>
</protein>
<name>A0A8S5M548_9CAUD</name>
<sequence length="220" mass="25410">MEKVDVGMKFGRLTVIGEGKREKGVYKWKCKCECGNITFVDSNKLRSGHTKSCGCLQKERAVQASLKHGMSKSRIHKEWRGVLHRCKNPSASHYENYGGRGIKVCDEWTGKDGFINFYKWSMENGYTDDLTLDRIDNDSGYSPDNCRWIPHIENCHNRGVRFDNKIGVPGISERKLKSGKVKYRVCITANYKRHYIGQFDNLKDAIIAREKAEKDYWSKE</sequence>
<reference evidence="1" key="1">
    <citation type="journal article" date="2021" name="Proc. Natl. Acad. Sci. U.S.A.">
        <title>A Catalog of Tens of Thousands of Viruses from Human Metagenomes Reveals Hidden Associations with Chronic Diseases.</title>
        <authorList>
            <person name="Tisza M.J."/>
            <person name="Buck C.B."/>
        </authorList>
    </citation>
    <scope>NUCLEOTIDE SEQUENCE</scope>
    <source>
        <strain evidence="1">CtMYd37</strain>
    </source>
</reference>
<keyword evidence="1" id="KW-0378">Hydrolase</keyword>
<accession>A0A8S5M548</accession>
<keyword evidence="1" id="KW-0540">Nuclease</keyword>
<dbReference type="EMBL" id="BK014818">
    <property type="protein sequence ID" value="DAD77147.1"/>
    <property type="molecule type" value="Genomic_DNA"/>
</dbReference>
<keyword evidence="1" id="KW-0255">Endonuclease</keyword>
<proteinExistence type="predicted"/>